<proteinExistence type="predicted"/>
<accession>A0A8J2JUU7</accession>
<dbReference type="EMBL" id="CAJVCH010087804">
    <property type="protein sequence ID" value="CAG7722250.1"/>
    <property type="molecule type" value="Genomic_DNA"/>
</dbReference>
<gene>
    <name evidence="1" type="ORF">AFUS01_LOCUS11408</name>
</gene>
<organism evidence="1 2">
    <name type="scientific">Allacma fusca</name>
    <dbReference type="NCBI Taxonomy" id="39272"/>
    <lineage>
        <taxon>Eukaryota</taxon>
        <taxon>Metazoa</taxon>
        <taxon>Ecdysozoa</taxon>
        <taxon>Arthropoda</taxon>
        <taxon>Hexapoda</taxon>
        <taxon>Collembola</taxon>
        <taxon>Symphypleona</taxon>
        <taxon>Sminthuridae</taxon>
        <taxon>Allacma</taxon>
    </lineage>
</organism>
<dbReference type="Proteomes" id="UP000708208">
    <property type="component" value="Unassembled WGS sequence"/>
</dbReference>
<sequence>MNDELLLNPDINIEQRIVQFISFMEQAEYNATHDSQNGRQREEHVKIFYRNDTQREPQELKLPGCGHPCFLSNFLKNTQSLIPVDYESECQVRSPVLLNIKQASVEHISAGNNN</sequence>
<evidence type="ECO:0000313" key="2">
    <source>
        <dbReference type="Proteomes" id="UP000708208"/>
    </source>
</evidence>
<dbReference type="OrthoDB" id="258392at2759"/>
<protein>
    <submittedName>
        <fullName evidence="1">Uncharacterized protein</fullName>
    </submittedName>
</protein>
<comment type="caution">
    <text evidence="1">The sequence shown here is derived from an EMBL/GenBank/DDBJ whole genome shotgun (WGS) entry which is preliminary data.</text>
</comment>
<dbReference type="AlphaFoldDB" id="A0A8J2JUU7"/>
<name>A0A8J2JUU7_9HEXA</name>
<reference evidence="1" key="1">
    <citation type="submission" date="2021-06" db="EMBL/GenBank/DDBJ databases">
        <authorList>
            <person name="Hodson N. C."/>
            <person name="Mongue J. A."/>
            <person name="Jaron S. K."/>
        </authorList>
    </citation>
    <scope>NUCLEOTIDE SEQUENCE</scope>
</reference>
<evidence type="ECO:0000313" key="1">
    <source>
        <dbReference type="EMBL" id="CAG7722250.1"/>
    </source>
</evidence>
<keyword evidence="2" id="KW-1185">Reference proteome</keyword>